<accession>A0A0D0AI49</accession>
<feature type="region of interest" description="Disordered" evidence="6">
    <location>
        <begin position="55"/>
        <end position="74"/>
    </location>
</feature>
<dbReference type="GO" id="GO:0043138">
    <property type="term" value="F:3'-5' DNA helicase activity"/>
    <property type="evidence" value="ECO:0007669"/>
    <property type="project" value="UniProtKB-EC"/>
</dbReference>
<comment type="catalytic activity">
    <reaction evidence="4">
        <text>Couples ATP hydrolysis with the unwinding of duplex DNA by translocating in the 3'-5' direction.</text>
        <dbReference type="EC" id="5.6.2.4"/>
    </reaction>
</comment>
<dbReference type="PANTHER" id="PTHR13710:SF154">
    <property type="entry name" value="RECQ HELICASE, PUTATIVE (AFU_ORTHOLOGUE AFUA_6G14720)-RELATED"/>
    <property type="match status" value="1"/>
</dbReference>
<dbReference type="PROSITE" id="PS51194">
    <property type="entry name" value="HELICASE_CTER"/>
    <property type="match status" value="1"/>
</dbReference>
<reference evidence="9 10" key="1">
    <citation type="submission" date="2014-04" db="EMBL/GenBank/DDBJ databases">
        <title>Evolutionary Origins and Diversification of the Mycorrhizal Mutualists.</title>
        <authorList>
            <consortium name="DOE Joint Genome Institute"/>
            <consortium name="Mycorrhizal Genomics Consortium"/>
            <person name="Kohler A."/>
            <person name="Kuo A."/>
            <person name="Nagy L.G."/>
            <person name="Floudas D."/>
            <person name="Copeland A."/>
            <person name="Barry K.W."/>
            <person name="Cichocki N."/>
            <person name="Veneault-Fourrey C."/>
            <person name="LaButti K."/>
            <person name="Lindquist E.A."/>
            <person name="Lipzen A."/>
            <person name="Lundell T."/>
            <person name="Morin E."/>
            <person name="Murat C."/>
            <person name="Riley R."/>
            <person name="Ohm R."/>
            <person name="Sun H."/>
            <person name="Tunlid A."/>
            <person name="Henrissat B."/>
            <person name="Grigoriev I.V."/>
            <person name="Hibbett D.S."/>
            <person name="Martin F."/>
        </authorList>
    </citation>
    <scope>NUCLEOTIDE SEQUENCE [LARGE SCALE GENOMIC DNA]</scope>
    <source>
        <strain evidence="9 10">FD-317 M1</strain>
    </source>
</reference>
<dbReference type="GO" id="GO:0005524">
    <property type="term" value="F:ATP binding"/>
    <property type="evidence" value="ECO:0007669"/>
    <property type="project" value="UniProtKB-KW"/>
</dbReference>
<dbReference type="OrthoDB" id="2507344at2759"/>
<dbReference type="PANTHER" id="PTHR13710">
    <property type="entry name" value="DNA HELICASE RECQ FAMILY MEMBER"/>
    <property type="match status" value="1"/>
</dbReference>
<organism evidence="9 10">
    <name type="scientific">Collybiopsis luxurians FD-317 M1</name>
    <dbReference type="NCBI Taxonomy" id="944289"/>
    <lineage>
        <taxon>Eukaryota</taxon>
        <taxon>Fungi</taxon>
        <taxon>Dikarya</taxon>
        <taxon>Basidiomycota</taxon>
        <taxon>Agaricomycotina</taxon>
        <taxon>Agaricomycetes</taxon>
        <taxon>Agaricomycetidae</taxon>
        <taxon>Agaricales</taxon>
        <taxon>Marasmiineae</taxon>
        <taxon>Omphalotaceae</taxon>
        <taxon>Collybiopsis</taxon>
        <taxon>Collybiopsis luxurians</taxon>
    </lineage>
</organism>
<dbReference type="InterPro" id="IPR001650">
    <property type="entry name" value="Helicase_C-like"/>
</dbReference>
<dbReference type="Pfam" id="PF12013">
    <property type="entry name" value="OrsD"/>
    <property type="match status" value="1"/>
</dbReference>
<feature type="domain" description="Helicase ATP-binding" evidence="7">
    <location>
        <begin position="1008"/>
        <end position="1167"/>
    </location>
</feature>
<dbReference type="PROSITE" id="PS51192">
    <property type="entry name" value="HELICASE_ATP_BIND_1"/>
    <property type="match status" value="1"/>
</dbReference>
<name>A0A0D0AI49_9AGAR</name>
<dbReference type="GO" id="GO:0009378">
    <property type="term" value="F:four-way junction helicase activity"/>
    <property type="evidence" value="ECO:0007669"/>
    <property type="project" value="TreeGrafter"/>
</dbReference>
<feature type="region of interest" description="Disordered" evidence="6">
    <location>
        <begin position="84"/>
        <end position="112"/>
    </location>
</feature>
<dbReference type="InterPro" id="IPR014001">
    <property type="entry name" value="Helicase_ATP-bd"/>
</dbReference>
<keyword evidence="3" id="KW-0067">ATP-binding</keyword>
<dbReference type="Pfam" id="PF00271">
    <property type="entry name" value="Helicase_C"/>
    <property type="match status" value="1"/>
</dbReference>
<keyword evidence="2" id="KW-0547">Nucleotide-binding</keyword>
<dbReference type="GO" id="GO:0000724">
    <property type="term" value="P:double-strand break repair via homologous recombination"/>
    <property type="evidence" value="ECO:0007669"/>
    <property type="project" value="TreeGrafter"/>
</dbReference>
<dbReference type="InterPro" id="IPR022698">
    <property type="entry name" value="OrsD"/>
</dbReference>
<evidence type="ECO:0000256" key="5">
    <source>
        <dbReference type="ARBA" id="ARBA00034808"/>
    </source>
</evidence>
<feature type="compositionally biased region" description="Basic residues" evidence="6">
    <location>
        <begin position="88"/>
        <end position="101"/>
    </location>
</feature>
<evidence type="ECO:0000259" key="8">
    <source>
        <dbReference type="PROSITE" id="PS51194"/>
    </source>
</evidence>
<dbReference type="EC" id="5.6.2.4" evidence="5"/>
<dbReference type="GO" id="GO:0005737">
    <property type="term" value="C:cytoplasm"/>
    <property type="evidence" value="ECO:0007669"/>
    <property type="project" value="TreeGrafter"/>
</dbReference>
<dbReference type="GO" id="GO:0005694">
    <property type="term" value="C:chromosome"/>
    <property type="evidence" value="ECO:0007669"/>
    <property type="project" value="TreeGrafter"/>
</dbReference>
<dbReference type="Gene3D" id="3.40.50.300">
    <property type="entry name" value="P-loop containing nucleotide triphosphate hydrolases"/>
    <property type="match status" value="2"/>
</dbReference>
<comment type="similarity">
    <text evidence="1">Belongs to the helicase family. RecQ subfamily.</text>
</comment>
<dbReference type="SMART" id="SM00490">
    <property type="entry name" value="HELICc"/>
    <property type="match status" value="1"/>
</dbReference>
<evidence type="ECO:0000256" key="6">
    <source>
        <dbReference type="SAM" id="MobiDB-lite"/>
    </source>
</evidence>
<dbReference type="GO" id="GO:0003676">
    <property type="term" value="F:nucleic acid binding"/>
    <property type="evidence" value="ECO:0007669"/>
    <property type="project" value="InterPro"/>
</dbReference>
<feature type="region of interest" description="Disordered" evidence="6">
    <location>
        <begin position="124"/>
        <end position="178"/>
    </location>
</feature>
<dbReference type="SUPFAM" id="SSF52540">
    <property type="entry name" value="P-loop containing nucleoside triphosphate hydrolases"/>
    <property type="match status" value="1"/>
</dbReference>
<evidence type="ECO:0000313" key="10">
    <source>
        <dbReference type="Proteomes" id="UP000053593"/>
    </source>
</evidence>
<dbReference type="InterPro" id="IPR011545">
    <property type="entry name" value="DEAD/DEAH_box_helicase_dom"/>
</dbReference>
<feature type="compositionally biased region" description="Basic and acidic residues" evidence="6">
    <location>
        <begin position="1"/>
        <end position="22"/>
    </location>
</feature>
<feature type="compositionally biased region" description="Acidic residues" evidence="6">
    <location>
        <begin position="56"/>
        <end position="66"/>
    </location>
</feature>
<dbReference type="SMART" id="SM00487">
    <property type="entry name" value="DEXDc"/>
    <property type="match status" value="1"/>
</dbReference>
<keyword evidence="10" id="KW-1185">Reference proteome</keyword>
<dbReference type="HOGENOM" id="CLU_003034_0_0_1"/>
<evidence type="ECO:0000256" key="4">
    <source>
        <dbReference type="ARBA" id="ARBA00034617"/>
    </source>
</evidence>
<evidence type="ECO:0000259" key="7">
    <source>
        <dbReference type="PROSITE" id="PS51192"/>
    </source>
</evidence>
<proteinExistence type="inferred from homology"/>
<feature type="region of interest" description="Disordered" evidence="6">
    <location>
        <begin position="1"/>
        <end position="24"/>
    </location>
</feature>
<protein>
    <recommendedName>
        <fullName evidence="5">DNA 3'-5' helicase</fullName>
        <ecNumber evidence="5">5.6.2.4</ecNumber>
    </recommendedName>
</protein>
<gene>
    <name evidence="9" type="ORF">GYMLUDRAFT_266289</name>
</gene>
<evidence type="ECO:0000256" key="2">
    <source>
        <dbReference type="ARBA" id="ARBA00022741"/>
    </source>
</evidence>
<dbReference type="Pfam" id="PF00270">
    <property type="entry name" value="DEAD"/>
    <property type="match status" value="1"/>
</dbReference>
<dbReference type="Proteomes" id="UP000053593">
    <property type="component" value="Unassembled WGS sequence"/>
</dbReference>
<dbReference type="EMBL" id="KN834994">
    <property type="protein sequence ID" value="KIK49805.1"/>
    <property type="molecule type" value="Genomic_DNA"/>
</dbReference>
<evidence type="ECO:0000256" key="3">
    <source>
        <dbReference type="ARBA" id="ARBA00022840"/>
    </source>
</evidence>
<evidence type="ECO:0000313" key="9">
    <source>
        <dbReference type="EMBL" id="KIK49805.1"/>
    </source>
</evidence>
<sequence>MLDMGDKKRFGKDSLKVLRDPDSGELECPCGNTAHNRRNKNVMARICLLEKHPEGELPDEFGEPDEDLRVDRISKKPVYPERYEAAKKVSKTKKRGPRRKVPVLESLAEGSSDVHALADAADFAEDVPPSPGGSGIPDIDMAGPPATDSMVMDSSLHSAAPSPEPLEVSPSRFHSPSPGSMAVPISGIHSPSIPDDVEMEVSPRDIVHPEVEDDLVAPEYEEGSEDEGDDWMEGDEVPVYAIAESELAGDRDFVHQHQPLPDTTAESSEDFLAGYSLIVDRTWRRTICLDCQEPIDWKLARRHVQVQHHSKTSRAQLVAGSYIPLPDDSIFLESLIKLGADNPVPFPDHPVHPIPGLVKKLAYRCDFSDCGLVAGTKRSMKTHWSTAQHIWGNRDRRAVKPSCTEIHVHPLSNFGNSKKRFLEILEIEEEAEDDVAFRSILEFCKSKGLGDAPDRFRSGGDVEASEMNELYRQFKWYEILDDVEFALLRQIAESPGEVGDLAELRIRVAGMEYYEQVSRALERLSVTTRRWIRSPSLNEPLKQVPFRRPQEHGTIDNDSRFLTDFLTFLIRSIRTPLPKFPVVVHPSTKDLLVRLYNMASDPEVSIAELTQVLHTCVWSFLSNPTREFKTEPNMCPLSRFIIAWALADDKGTFVPIRQIPVVYSKVQWCFRATGCWEIQLQRQNYDHSCFDTYKALIKPFLVDYEQTPFATMRENIKRFSAVVMRQPGLPRFTWDVNYEIISIDGNPLRWKDIVSSWQDCLSMLQTCICKLFRGCEYEHILDFIDGKLNPDSPEKWFRDSRTDTSVGYSFITDPKNGLLEYRDVLLKHLIRDSTLFTIIDGKPHAKSGKVWEWFGELQDAVNLLWYTTSVTCPGSARGTEWQHLYYANHPSHQKNLHCLNGLPGIEFIYGKMESQKGHTTAVLRTPAVQISRLLILTLTTVYYAAAHIGLYVGMPKAHADNYLYQIFLRYGRPLLSENYSKYLGTVTRTTLGLAMKLRDFRQLDKALLTSVMEKQHVFAVLPTGGGKSLQFFAAPILIPNRLFVVILPLISLTQDMLRRLETMPYNSLVWPSTSGDPHEANLLVTPAHEAGTKRFFDFLNLPAILDRVERIFIDEVHHLLTDKNFRECFRRLAYLTPLGKKFSLLSATLPPKDMPDILQMLEILDPSLVREIRHYTGRTNHVYTHKSVESDDLVDEVQSYIDSLPQLDLDERGIIYVHDIQRELKPIADKLGFPTYYAGMNDADKRSAMRDWTEGRSTWIVATTAFGEGIDYAHVRCVVSVNPFGLTTKKQEDGRAGRDGRVCWCHTIWTRLPEVWRGKDDTEGAINLRAYYTTQSCLRFAEEPYDGRAHSCAALGAELCQNCVLICKDHPNSYLGPGASRLDIPLVPVLPKNHTAEFDTPMDVDLVPLTVEAATAPIRTQFIESNADLELFKEILDRIEERGCIECFVLGRTHIPGHQSDLSANRKFRDFHLSILARKMPLTWSKSYCFLCWVPFRPPCLHRTALPNQQLVESDCPYNATSPRLIPTLIAHIWMDQDIVGRIAGYLERERWRNTKELLEWLSQAMDKVSDLPNPIRFVIAYYKSCVAI</sequence>
<evidence type="ECO:0000256" key="1">
    <source>
        <dbReference type="ARBA" id="ARBA00005446"/>
    </source>
</evidence>
<dbReference type="InterPro" id="IPR027417">
    <property type="entry name" value="P-loop_NTPase"/>
</dbReference>
<feature type="domain" description="Helicase C-terminal" evidence="8">
    <location>
        <begin position="1196"/>
        <end position="1346"/>
    </location>
</feature>